<evidence type="ECO:0000256" key="4">
    <source>
        <dbReference type="ARBA" id="ARBA00022833"/>
    </source>
</evidence>
<dbReference type="InterPro" id="IPR001915">
    <property type="entry name" value="Peptidase_M48"/>
</dbReference>
<protein>
    <recommendedName>
        <fullName evidence="8">Peptidase M48 domain-containing protein</fullName>
    </recommendedName>
</protein>
<keyword evidence="7" id="KW-0472">Membrane</keyword>
<keyword evidence="4 6" id="KW-0862">Zinc</keyword>
<dbReference type="Proteomes" id="UP000034794">
    <property type="component" value="Unassembled WGS sequence"/>
</dbReference>
<keyword evidence="2" id="KW-0479">Metal-binding</keyword>
<comment type="cofactor">
    <cofactor evidence="6">
        <name>Zn(2+)</name>
        <dbReference type="ChEBI" id="CHEBI:29105"/>
    </cofactor>
    <text evidence="6">Binds 1 zinc ion per subunit.</text>
</comment>
<dbReference type="EMBL" id="LCMI01000006">
    <property type="protein sequence ID" value="KKU33136.1"/>
    <property type="molecule type" value="Genomic_DNA"/>
</dbReference>
<sequence>MLVSIVVLLGLAIFIYQFVMETLGANLIWFLIFAPFFIFGKDIVFDLKIYFRHTEYEIEPLAEPQLSRVKNLMQPLLKKCHLLRHSFFYFLADDGDDTGVIMHQGSAYLAIEEDILDRPDHELQSVLAHELTHVVFSDGLRAIFLNTISILLVIYSVMVIPILLLTMSQVPWYIIVLGLAISLRFLTSWTNKISEITADTGATLLGYGPGLQDFFSHTPNEQDFLVWLFDNHESRSKRVSRISRIVKHLK</sequence>
<dbReference type="GO" id="GO:0006508">
    <property type="term" value="P:proteolysis"/>
    <property type="evidence" value="ECO:0007669"/>
    <property type="project" value="UniProtKB-KW"/>
</dbReference>
<keyword evidence="5 6" id="KW-0482">Metalloprotease</keyword>
<evidence type="ECO:0000313" key="9">
    <source>
        <dbReference type="EMBL" id="KKU33136.1"/>
    </source>
</evidence>
<evidence type="ECO:0000256" key="3">
    <source>
        <dbReference type="ARBA" id="ARBA00022801"/>
    </source>
</evidence>
<evidence type="ECO:0000256" key="5">
    <source>
        <dbReference type="ARBA" id="ARBA00023049"/>
    </source>
</evidence>
<evidence type="ECO:0000259" key="8">
    <source>
        <dbReference type="Pfam" id="PF01435"/>
    </source>
</evidence>
<evidence type="ECO:0000256" key="2">
    <source>
        <dbReference type="ARBA" id="ARBA00022723"/>
    </source>
</evidence>
<keyword evidence="7" id="KW-1133">Transmembrane helix</keyword>
<feature type="transmembrane region" description="Helical" evidence="7">
    <location>
        <begin position="27"/>
        <end position="45"/>
    </location>
</feature>
<dbReference type="Pfam" id="PF01435">
    <property type="entry name" value="Peptidase_M48"/>
    <property type="match status" value="1"/>
</dbReference>
<evidence type="ECO:0000313" key="10">
    <source>
        <dbReference type="Proteomes" id="UP000034794"/>
    </source>
</evidence>
<keyword evidence="7" id="KW-0812">Transmembrane</keyword>
<dbReference type="GO" id="GO:0004222">
    <property type="term" value="F:metalloendopeptidase activity"/>
    <property type="evidence" value="ECO:0007669"/>
    <property type="project" value="InterPro"/>
</dbReference>
<evidence type="ECO:0000256" key="7">
    <source>
        <dbReference type="SAM" id="Phobius"/>
    </source>
</evidence>
<organism evidence="9 10">
    <name type="scientific">Candidatus Collierbacteria bacterium GW2011_GWA2_46_26</name>
    <dbReference type="NCBI Taxonomy" id="1618381"/>
    <lineage>
        <taxon>Bacteria</taxon>
        <taxon>Candidatus Collieribacteriota</taxon>
    </lineage>
</organism>
<accession>A0A0G1PK86</accession>
<evidence type="ECO:0000256" key="1">
    <source>
        <dbReference type="ARBA" id="ARBA00022670"/>
    </source>
</evidence>
<gene>
    <name evidence="9" type="ORF">UX47_C0006G0107</name>
</gene>
<name>A0A0G1PK86_9BACT</name>
<dbReference type="AlphaFoldDB" id="A0A0G1PK86"/>
<keyword evidence="1 6" id="KW-0645">Protease</keyword>
<comment type="caution">
    <text evidence="9">The sequence shown here is derived from an EMBL/GenBank/DDBJ whole genome shotgun (WGS) entry which is preliminary data.</text>
</comment>
<feature type="transmembrane region" description="Helical" evidence="7">
    <location>
        <begin position="143"/>
        <end position="164"/>
    </location>
</feature>
<proteinExistence type="inferred from homology"/>
<feature type="transmembrane region" description="Helical" evidence="7">
    <location>
        <begin position="170"/>
        <end position="187"/>
    </location>
</feature>
<reference evidence="9 10" key="1">
    <citation type="journal article" date="2015" name="Nature">
        <title>rRNA introns, odd ribosomes, and small enigmatic genomes across a large radiation of phyla.</title>
        <authorList>
            <person name="Brown C.T."/>
            <person name="Hug L.A."/>
            <person name="Thomas B.C."/>
            <person name="Sharon I."/>
            <person name="Castelle C.J."/>
            <person name="Singh A."/>
            <person name="Wilkins M.J."/>
            <person name="Williams K.H."/>
            <person name="Banfield J.F."/>
        </authorList>
    </citation>
    <scope>NUCLEOTIDE SEQUENCE [LARGE SCALE GENOMIC DNA]</scope>
</reference>
<comment type="similarity">
    <text evidence="6">Belongs to the peptidase M48 family.</text>
</comment>
<evidence type="ECO:0000256" key="6">
    <source>
        <dbReference type="RuleBase" id="RU003983"/>
    </source>
</evidence>
<keyword evidence="3 6" id="KW-0378">Hydrolase</keyword>
<dbReference type="GO" id="GO:0046872">
    <property type="term" value="F:metal ion binding"/>
    <property type="evidence" value="ECO:0007669"/>
    <property type="project" value="UniProtKB-KW"/>
</dbReference>
<feature type="domain" description="Peptidase M48" evidence="8">
    <location>
        <begin position="108"/>
        <end position="244"/>
    </location>
</feature>